<keyword evidence="2" id="KW-1185">Reference proteome</keyword>
<reference evidence="1" key="1">
    <citation type="submission" date="2023-04" db="EMBL/GenBank/DDBJ databases">
        <title>Draft Genome sequencing of Naganishia species isolated from polar environments using Oxford Nanopore Technology.</title>
        <authorList>
            <person name="Leo P."/>
            <person name="Venkateswaran K."/>
        </authorList>
    </citation>
    <scope>NUCLEOTIDE SEQUENCE</scope>
    <source>
        <strain evidence="1">MNA-CCFEE 5262</strain>
    </source>
</reference>
<protein>
    <submittedName>
        <fullName evidence="1">Uncharacterized protein</fullName>
    </submittedName>
</protein>
<sequence length="577" mass="65474">MEEEEEQSGGVDESTEEEDPALNFLVPMICMLCLEEKKGVEWDIALAICTGKTEEEHHARVVKVLGYEWAGEQDDRYREATEDIFDPRGEDKTANTNMRCGILRLTLRDMIRHWKLAHGVKEASLQCMVPKRNTEKCCKKREGFINLGKYAYLFVNCDDCEHEIPKKRLERHRTVHYPPNECQFDDCAKIITSNKEYCKHVRKDHPESLDEICRGQVIRKELQNAQKYSNQTFAINFADVDTLTRHLDLRFIQLDNSIELELWQEAFRTVEDIHGLLVYPAAKRATKASMMANYYNKLTKIFIAEGGSGTMAVFHAAAWSRYLSYGEVNEKTSAATLLSALAVPLYEVEAGEVRNGQRLVALLNLNKMPTRKGLLAEIMAKDALRKVPAQVRELYKLLEIDFHPLITVKKIAPIVAALAAEEDYAGYIRSLQPVVLSRLFKALSGVYSTVSISQILALLKPFESGPWQFNEQSLERFVMVASKRKELIVSVDHVNKSITFQEDASANVTPLVEYTNLNASPRPQTQLNRLAIALQNTIAYLDPSIAEQAREAREQAIANAVAVLEDERKAAQHRQAI</sequence>
<dbReference type="Proteomes" id="UP001230649">
    <property type="component" value="Unassembled WGS sequence"/>
</dbReference>
<accession>A0ACC2V2T7</accession>
<dbReference type="EMBL" id="JASBWS010000153">
    <property type="protein sequence ID" value="KAJ9093499.1"/>
    <property type="molecule type" value="Genomic_DNA"/>
</dbReference>
<feature type="non-terminal residue" evidence="1">
    <location>
        <position position="577"/>
    </location>
</feature>
<evidence type="ECO:0000313" key="1">
    <source>
        <dbReference type="EMBL" id="KAJ9093499.1"/>
    </source>
</evidence>
<gene>
    <name evidence="1" type="ORF">QFC20_007102</name>
</gene>
<comment type="caution">
    <text evidence="1">The sequence shown here is derived from an EMBL/GenBank/DDBJ whole genome shotgun (WGS) entry which is preliminary data.</text>
</comment>
<organism evidence="1 2">
    <name type="scientific">Naganishia adeliensis</name>
    <dbReference type="NCBI Taxonomy" id="92952"/>
    <lineage>
        <taxon>Eukaryota</taxon>
        <taxon>Fungi</taxon>
        <taxon>Dikarya</taxon>
        <taxon>Basidiomycota</taxon>
        <taxon>Agaricomycotina</taxon>
        <taxon>Tremellomycetes</taxon>
        <taxon>Filobasidiales</taxon>
        <taxon>Filobasidiaceae</taxon>
        <taxon>Naganishia</taxon>
    </lineage>
</organism>
<proteinExistence type="predicted"/>
<name>A0ACC2V2T7_9TREE</name>
<evidence type="ECO:0000313" key="2">
    <source>
        <dbReference type="Proteomes" id="UP001230649"/>
    </source>
</evidence>